<dbReference type="SUPFAM" id="SSF53067">
    <property type="entry name" value="Actin-like ATPase domain"/>
    <property type="match status" value="1"/>
</dbReference>
<evidence type="ECO:0000313" key="2">
    <source>
        <dbReference type="Proteomes" id="UP001139089"/>
    </source>
</evidence>
<dbReference type="InterPro" id="IPR000600">
    <property type="entry name" value="ROK"/>
</dbReference>
<dbReference type="SUPFAM" id="SSF46785">
    <property type="entry name" value="Winged helix' DNA-binding domain"/>
    <property type="match status" value="1"/>
</dbReference>
<dbReference type="Pfam" id="PF00480">
    <property type="entry name" value="ROK"/>
    <property type="match status" value="1"/>
</dbReference>
<dbReference type="InterPro" id="IPR036388">
    <property type="entry name" value="WH-like_DNA-bd_sf"/>
</dbReference>
<dbReference type="Gene3D" id="1.10.10.10">
    <property type="entry name" value="Winged helix-like DNA-binding domain superfamily/Winged helix DNA-binding domain"/>
    <property type="match status" value="1"/>
</dbReference>
<dbReference type="InterPro" id="IPR043129">
    <property type="entry name" value="ATPase_NBD"/>
</dbReference>
<dbReference type="Gene3D" id="3.30.420.40">
    <property type="match status" value="2"/>
</dbReference>
<dbReference type="PANTHER" id="PTHR18964">
    <property type="entry name" value="ROK (REPRESSOR, ORF, KINASE) FAMILY"/>
    <property type="match status" value="1"/>
</dbReference>
<reference evidence="1" key="1">
    <citation type="submission" date="2021-12" db="EMBL/GenBank/DDBJ databases">
        <authorList>
            <person name="Li Y."/>
        </authorList>
    </citation>
    <scope>NUCLEOTIDE SEQUENCE</scope>
    <source>
        <strain evidence="1">DKSPLA3</strain>
    </source>
</reference>
<keyword evidence="2" id="KW-1185">Reference proteome</keyword>
<protein>
    <submittedName>
        <fullName evidence="1">ROK family protein</fullName>
    </submittedName>
</protein>
<dbReference type="RefSeq" id="WP_231816512.1">
    <property type="nucleotide sequence ID" value="NZ_JAJOZR010000016.1"/>
</dbReference>
<comment type="caution">
    <text evidence="1">The sequence shown here is derived from an EMBL/GenBank/DDBJ whole genome shotgun (WGS) entry which is preliminary data.</text>
</comment>
<proteinExistence type="predicted"/>
<accession>A0A9X1NXF4</accession>
<sequence>MPIASTSRIRGKGRPTTRDSAAASLGALLNLIRSGKATTRQELERESELGRAVVADRLATLSEIGLIVESELGIASGGRAPRLVRFKTDLGCILVATLDQSALGVGIADLSGRLFTEHHEAIDLGADAASTSQRILALFDWLIAKHAPDRPVWGMAVSVPGPVSEGDEMPFMEKTPSFLPAWEGFPFVETLVDRFGAPVWLRSSIETMTMGERFAGAGQTARNMLFIKVGKRIGAGLIFDGRLYRGAQGASGLIGQMPVQAGDRTSTLDALAGSDMIAREGLAAAQSGKSPLLADTLRRGGDVGAIEVSQAAQSGDPTSMEILGISGRMIGHSVAMLANMLNPDLIILSGTMAQTNDLLLAAVRETVYGESHPLVTRDLIIAKSQMGSSAGLVGAAMVVVESLFEPGCLKDWIVHGTPLAHPVFLALRTSCATKRAGLAAEQDHQAIAP</sequence>
<dbReference type="AlphaFoldDB" id="A0A9X1NXF4"/>
<name>A0A9X1NXF4_9HYPH</name>
<gene>
    <name evidence="1" type="ORF">LRX75_20500</name>
</gene>
<evidence type="ECO:0000313" key="1">
    <source>
        <dbReference type="EMBL" id="MCD7111424.1"/>
    </source>
</evidence>
<dbReference type="CDD" id="cd23763">
    <property type="entry name" value="ASKHA_ATPase_ROK"/>
    <property type="match status" value="1"/>
</dbReference>
<dbReference type="InterPro" id="IPR036390">
    <property type="entry name" value="WH_DNA-bd_sf"/>
</dbReference>
<dbReference type="EMBL" id="JAJOZR010000016">
    <property type="protein sequence ID" value="MCD7111424.1"/>
    <property type="molecule type" value="Genomic_DNA"/>
</dbReference>
<organism evidence="1 2">
    <name type="scientific">Rhizobium quercicola</name>
    <dbReference type="NCBI Taxonomy" id="2901226"/>
    <lineage>
        <taxon>Bacteria</taxon>
        <taxon>Pseudomonadati</taxon>
        <taxon>Pseudomonadota</taxon>
        <taxon>Alphaproteobacteria</taxon>
        <taxon>Hyphomicrobiales</taxon>
        <taxon>Rhizobiaceae</taxon>
        <taxon>Rhizobium/Agrobacterium group</taxon>
        <taxon>Rhizobium</taxon>
    </lineage>
</organism>
<dbReference type="Proteomes" id="UP001139089">
    <property type="component" value="Unassembled WGS sequence"/>
</dbReference>
<dbReference type="PANTHER" id="PTHR18964:SF173">
    <property type="entry name" value="GLUCOKINASE"/>
    <property type="match status" value="1"/>
</dbReference>